<keyword evidence="1" id="KW-0472">Membrane</keyword>
<name>A0A3P3YLA9_PLABS</name>
<keyword evidence="1" id="KW-1133">Transmembrane helix</keyword>
<protein>
    <submittedName>
        <fullName evidence="2">Uncharacterized protein</fullName>
    </submittedName>
</protein>
<gene>
    <name evidence="2" type="ORF">PLBR_LOCUS8208</name>
</gene>
<sequence>MGPPTSDRGRRMIVWVVVLVAAVAAMTGAAFDHHGRIEEHRPVHVKVDQLVSATHARASARSTAEALRELEQNLVEHIVHNARVVLEGPIQEPLQRAEHVAAQVLHQTQKTWEAVATGAKSSRTASGGDPGPKADAITRELADLRDGLGRLLHQSQRTMWMDPALSSSSSASSPWIWVHTSWAPLLIFEAAFLVACAALRMASRANTKQRHRPDTMLF</sequence>
<dbReference type="Proteomes" id="UP000290189">
    <property type="component" value="Unassembled WGS sequence"/>
</dbReference>
<evidence type="ECO:0000313" key="3">
    <source>
        <dbReference type="Proteomes" id="UP000290189"/>
    </source>
</evidence>
<keyword evidence="1" id="KW-0812">Transmembrane</keyword>
<feature type="transmembrane region" description="Helical" evidence="1">
    <location>
        <begin position="12"/>
        <end position="31"/>
    </location>
</feature>
<proteinExistence type="predicted"/>
<accession>A0A3P3YLA9</accession>
<keyword evidence="2" id="KW-0496">Mitochondrion</keyword>
<geneLocation type="mitochondrion" evidence="2"/>
<dbReference type="AlphaFoldDB" id="A0A3P3YLA9"/>
<evidence type="ECO:0000313" key="2">
    <source>
        <dbReference type="EMBL" id="SPR00993.1"/>
    </source>
</evidence>
<evidence type="ECO:0000256" key="1">
    <source>
        <dbReference type="SAM" id="Phobius"/>
    </source>
</evidence>
<organism evidence="2 3">
    <name type="scientific">Plasmodiophora brassicae</name>
    <name type="common">Clubroot disease agent</name>
    <dbReference type="NCBI Taxonomy" id="37360"/>
    <lineage>
        <taxon>Eukaryota</taxon>
        <taxon>Sar</taxon>
        <taxon>Rhizaria</taxon>
        <taxon>Endomyxa</taxon>
        <taxon>Phytomyxea</taxon>
        <taxon>Plasmodiophorida</taxon>
        <taxon>Plasmodiophoridae</taxon>
        <taxon>Plasmodiophora</taxon>
    </lineage>
</organism>
<feature type="transmembrane region" description="Helical" evidence="1">
    <location>
        <begin position="182"/>
        <end position="202"/>
    </location>
</feature>
<dbReference type="EMBL" id="OVEO01000016">
    <property type="protein sequence ID" value="SPR00993.1"/>
    <property type="molecule type" value="Genomic_DNA"/>
</dbReference>
<reference evidence="2 3" key="1">
    <citation type="submission" date="2018-03" db="EMBL/GenBank/DDBJ databases">
        <authorList>
            <person name="Fogelqvist J."/>
        </authorList>
    </citation>
    <scope>NUCLEOTIDE SEQUENCE [LARGE SCALE GENOMIC DNA]</scope>
</reference>